<evidence type="ECO:0000256" key="2">
    <source>
        <dbReference type="ARBA" id="ARBA00022692"/>
    </source>
</evidence>
<dbReference type="InterPro" id="IPR027256">
    <property type="entry name" value="P-typ_ATPase_IB"/>
</dbReference>
<dbReference type="GO" id="GO:0016020">
    <property type="term" value="C:membrane"/>
    <property type="evidence" value="ECO:0007669"/>
    <property type="project" value="UniProtKB-SubCell"/>
</dbReference>
<reference evidence="9" key="1">
    <citation type="submission" date="2023-08" db="EMBL/GenBank/DDBJ databases">
        <title>Black Yeasts Isolated from many extreme environments.</title>
        <authorList>
            <person name="Coleine C."/>
            <person name="Stajich J.E."/>
            <person name="Selbmann L."/>
        </authorList>
    </citation>
    <scope>NUCLEOTIDE SEQUENCE</scope>
    <source>
        <strain evidence="9">CCFEE 5810</strain>
    </source>
</reference>
<dbReference type="NCBIfam" id="TIGR01494">
    <property type="entry name" value="ATPase_P-type"/>
    <property type="match status" value="2"/>
</dbReference>
<dbReference type="GO" id="GO:0030003">
    <property type="term" value="P:intracellular monoatomic cation homeostasis"/>
    <property type="evidence" value="ECO:0007669"/>
    <property type="project" value="UniProtKB-ARBA"/>
</dbReference>
<feature type="transmembrane region" description="Helical" evidence="7">
    <location>
        <begin position="196"/>
        <end position="217"/>
    </location>
</feature>
<accession>A0AAN7W103</accession>
<dbReference type="PROSITE" id="PS00154">
    <property type="entry name" value="ATPASE_E1_E2"/>
    <property type="match status" value="1"/>
</dbReference>
<evidence type="ECO:0000313" key="9">
    <source>
        <dbReference type="EMBL" id="KAK5697531.1"/>
    </source>
</evidence>
<keyword evidence="7" id="KW-0067">ATP-binding</keyword>
<feature type="transmembrane region" description="Helical" evidence="7">
    <location>
        <begin position="163"/>
        <end position="184"/>
    </location>
</feature>
<dbReference type="SUPFAM" id="SSF55008">
    <property type="entry name" value="HMA, heavy metal-associated domain"/>
    <property type="match status" value="1"/>
</dbReference>
<dbReference type="EMBL" id="JAVRQU010000011">
    <property type="protein sequence ID" value="KAK5697531.1"/>
    <property type="molecule type" value="Genomic_DNA"/>
</dbReference>
<dbReference type="InterPro" id="IPR036412">
    <property type="entry name" value="HAD-like_sf"/>
</dbReference>
<dbReference type="GO" id="GO:0046872">
    <property type="term" value="F:metal ion binding"/>
    <property type="evidence" value="ECO:0007669"/>
    <property type="project" value="UniProtKB-KW"/>
</dbReference>
<sequence length="801" mass="85072">MTCTGCSKKFMNVLSRTPGVSSPQVTFVSGSAEFDVDTSVVGEVDAALSRIEKETGFRCSRIVKEYHELAKCLENSNIAGLVSVTKGKDQTYRITFNPRIIGARSLLPPDVRLASPEKNAVSTDERRRLTRATLNTALAASLTIPVVVLEWSNNPIPHTTRSIVTLVLATLVQAIAVPGFYIGAMKSLVYSRVVEMDMLVVISITAAYVYSVVAFGLTEAGVELEQKSIFETSTLLITLVLLGRLMAAWARMRAISAVSLRSLQAETALLLSPTGETAKVDARLLEFEDCISIPPHSRIVTDGKVVSGSSAVDESMLTGESILVAKEVGSEIIAGTMNGDGTLQVRITRLPGGNSITEIATLVEKAVAAKPHVQELADKVASWFIAVVVGIAVVVFCIWIAVAITLRKRNGGGAVGVAITYAIAVLAISCPCALGLAVPMVLVIAGGIAARAGLVIKAADAIERAPKVTDVVFDKTGTLTESDLRVVHEVILPTDTLQEGDTSRETDILSLCKAIVDGNEHPLSAAVCSHIASRPTPANNNLQNVTSIPGAGITAQYNSSTIKAGNPYWLNFIAHSEIVSLFHLAMTVFCVTVDDKLVLIYGLKSNLRPNAAALVTELHHRGVTCHIVSGDNAAVVQDVARTLDISNTCVLAQSSPAEKQQYVQRIQGLDTNGRANIKKTKRRVLFLGDGTNDAIAIAQADIGMQMGSASDVTGAVADVVLLSRDLKGLLDFLDLSHAAVTRIRFNFIWSGIYNLFAILLASGAFVKVRIPAAYAGLGEIVSVGPVVLAAMSLMWARKRAG</sequence>
<evidence type="ECO:0000256" key="3">
    <source>
        <dbReference type="ARBA" id="ARBA00022723"/>
    </source>
</evidence>
<dbReference type="InterPro" id="IPR001757">
    <property type="entry name" value="P_typ_ATPase"/>
</dbReference>
<dbReference type="Gene3D" id="3.40.50.1000">
    <property type="entry name" value="HAD superfamily/HAD-like"/>
    <property type="match status" value="1"/>
</dbReference>
<gene>
    <name evidence="9" type="ORF">LTR97_007669</name>
</gene>
<dbReference type="FunFam" id="2.70.150.10:FF:000002">
    <property type="entry name" value="Copper-transporting ATPase 1, putative"/>
    <property type="match status" value="1"/>
</dbReference>
<keyword evidence="2 7" id="KW-0812">Transmembrane</keyword>
<keyword evidence="6 7" id="KW-0472">Membrane</keyword>
<organism evidence="9 10">
    <name type="scientific">Elasticomyces elasticus</name>
    <dbReference type="NCBI Taxonomy" id="574655"/>
    <lineage>
        <taxon>Eukaryota</taxon>
        <taxon>Fungi</taxon>
        <taxon>Dikarya</taxon>
        <taxon>Ascomycota</taxon>
        <taxon>Pezizomycotina</taxon>
        <taxon>Dothideomycetes</taxon>
        <taxon>Dothideomycetidae</taxon>
        <taxon>Mycosphaerellales</taxon>
        <taxon>Teratosphaeriaceae</taxon>
        <taxon>Elasticomyces</taxon>
    </lineage>
</organism>
<comment type="caution">
    <text evidence="9">The sequence shown here is derived from an EMBL/GenBank/DDBJ whole genome shotgun (WGS) entry which is preliminary data.</text>
</comment>
<dbReference type="PRINTS" id="PR00119">
    <property type="entry name" value="CATATPASE"/>
</dbReference>
<feature type="domain" description="HMA" evidence="8">
    <location>
        <begin position="1"/>
        <end position="56"/>
    </location>
</feature>
<dbReference type="Pfam" id="PF00702">
    <property type="entry name" value="Hydrolase"/>
    <property type="match status" value="1"/>
</dbReference>
<feature type="transmembrane region" description="Helical" evidence="7">
    <location>
        <begin position="772"/>
        <end position="796"/>
    </location>
</feature>
<evidence type="ECO:0000259" key="8">
    <source>
        <dbReference type="PROSITE" id="PS50846"/>
    </source>
</evidence>
<dbReference type="SFLD" id="SFLDS00003">
    <property type="entry name" value="Haloacid_Dehalogenase"/>
    <property type="match status" value="1"/>
</dbReference>
<dbReference type="GO" id="GO:0005524">
    <property type="term" value="F:ATP binding"/>
    <property type="evidence" value="ECO:0007669"/>
    <property type="project" value="UniProtKB-UniRule"/>
</dbReference>
<dbReference type="NCBIfam" id="TIGR01525">
    <property type="entry name" value="ATPase-IB_hvy"/>
    <property type="match status" value="1"/>
</dbReference>
<dbReference type="InterPro" id="IPR056236">
    <property type="entry name" value="HMA_PCA1"/>
</dbReference>
<comment type="subcellular location">
    <subcellularLocation>
        <location evidence="1 7">Membrane</location>
    </subcellularLocation>
</comment>
<evidence type="ECO:0000256" key="4">
    <source>
        <dbReference type="ARBA" id="ARBA00022967"/>
    </source>
</evidence>
<dbReference type="Gene3D" id="2.70.150.10">
    <property type="entry name" value="Calcium-transporting ATPase, cytoplasmic transduction domain A"/>
    <property type="match status" value="1"/>
</dbReference>
<evidence type="ECO:0000256" key="7">
    <source>
        <dbReference type="RuleBase" id="RU362081"/>
    </source>
</evidence>
<name>A0AAN7W103_9PEZI</name>
<evidence type="ECO:0000256" key="5">
    <source>
        <dbReference type="ARBA" id="ARBA00022989"/>
    </source>
</evidence>
<dbReference type="InterPro" id="IPR006121">
    <property type="entry name" value="HMA_dom"/>
</dbReference>
<dbReference type="InterPro" id="IPR023299">
    <property type="entry name" value="ATPase_P-typ_cyto_dom_N"/>
</dbReference>
<dbReference type="InterPro" id="IPR023214">
    <property type="entry name" value="HAD_sf"/>
</dbReference>
<feature type="transmembrane region" description="Helical" evidence="7">
    <location>
        <begin position="747"/>
        <end position="766"/>
    </location>
</feature>
<dbReference type="Pfam" id="PF00122">
    <property type="entry name" value="E1-E2_ATPase"/>
    <property type="match status" value="1"/>
</dbReference>
<keyword evidence="4" id="KW-1278">Translocase</keyword>
<dbReference type="Proteomes" id="UP001310594">
    <property type="component" value="Unassembled WGS sequence"/>
</dbReference>
<dbReference type="NCBIfam" id="TIGR01511">
    <property type="entry name" value="ATPase-IB1_Cu"/>
    <property type="match status" value="1"/>
</dbReference>
<dbReference type="Gene3D" id="3.30.70.100">
    <property type="match status" value="1"/>
</dbReference>
<dbReference type="GO" id="GO:0016887">
    <property type="term" value="F:ATP hydrolysis activity"/>
    <property type="evidence" value="ECO:0007669"/>
    <property type="project" value="InterPro"/>
</dbReference>
<dbReference type="SUPFAM" id="SSF81653">
    <property type="entry name" value="Calcium ATPase, transduction domain A"/>
    <property type="match status" value="1"/>
</dbReference>
<evidence type="ECO:0000256" key="1">
    <source>
        <dbReference type="ARBA" id="ARBA00004370"/>
    </source>
</evidence>
<dbReference type="Gene3D" id="3.40.1110.10">
    <property type="entry name" value="Calcium-transporting ATPase, cytoplasmic domain N"/>
    <property type="match status" value="1"/>
</dbReference>
<protein>
    <recommendedName>
        <fullName evidence="8">HMA domain-containing protein</fullName>
    </recommendedName>
</protein>
<dbReference type="InterPro" id="IPR059000">
    <property type="entry name" value="ATPase_P-type_domA"/>
</dbReference>
<keyword evidence="3 7" id="KW-0479">Metal-binding</keyword>
<dbReference type="SFLD" id="SFLDF00027">
    <property type="entry name" value="p-type_atpase"/>
    <property type="match status" value="1"/>
</dbReference>
<feature type="transmembrane region" description="Helical" evidence="7">
    <location>
        <begin position="229"/>
        <end position="250"/>
    </location>
</feature>
<dbReference type="Pfam" id="PF00403">
    <property type="entry name" value="HMA"/>
    <property type="match status" value="1"/>
</dbReference>
<keyword evidence="7" id="KW-0547">Nucleotide-binding</keyword>
<dbReference type="PROSITE" id="PS50846">
    <property type="entry name" value="HMA_2"/>
    <property type="match status" value="1"/>
</dbReference>
<evidence type="ECO:0000313" key="10">
    <source>
        <dbReference type="Proteomes" id="UP001310594"/>
    </source>
</evidence>
<dbReference type="AlphaFoldDB" id="A0AAN7W103"/>
<dbReference type="SUPFAM" id="SSF81665">
    <property type="entry name" value="Calcium ATPase, transmembrane domain M"/>
    <property type="match status" value="1"/>
</dbReference>
<dbReference type="InterPro" id="IPR036163">
    <property type="entry name" value="HMA_dom_sf"/>
</dbReference>
<feature type="transmembrane region" description="Helical" evidence="7">
    <location>
        <begin position="418"/>
        <end position="444"/>
    </location>
</feature>
<proteinExistence type="inferred from homology"/>
<comment type="similarity">
    <text evidence="7">Belongs to the cation transport ATPase (P-type) (TC 3.A.3) family. Type IB subfamily.</text>
</comment>
<dbReference type="GO" id="GO:0019829">
    <property type="term" value="F:ATPase-coupled monoatomic cation transmembrane transporter activity"/>
    <property type="evidence" value="ECO:0007669"/>
    <property type="project" value="InterPro"/>
</dbReference>
<dbReference type="InterPro" id="IPR044492">
    <property type="entry name" value="P_typ_ATPase_HD_dom"/>
</dbReference>
<dbReference type="CDD" id="cd00371">
    <property type="entry name" value="HMA"/>
    <property type="match status" value="1"/>
</dbReference>
<dbReference type="InterPro" id="IPR008250">
    <property type="entry name" value="ATPase_P-typ_transduc_dom_A_sf"/>
</dbReference>
<keyword evidence="5 7" id="KW-1133">Transmembrane helix</keyword>
<dbReference type="SFLD" id="SFLDG00002">
    <property type="entry name" value="C1.7:_P-type_atpase_like"/>
    <property type="match status" value="1"/>
</dbReference>
<dbReference type="PANTHER" id="PTHR46594:SF4">
    <property type="entry name" value="P-TYPE CATION-TRANSPORTING ATPASE"/>
    <property type="match status" value="1"/>
</dbReference>
<dbReference type="SUPFAM" id="SSF56784">
    <property type="entry name" value="HAD-like"/>
    <property type="match status" value="1"/>
</dbReference>
<evidence type="ECO:0000256" key="6">
    <source>
        <dbReference type="ARBA" id="ARBA00023136"/>
    </source>
</evidence>
<feature type="transmembrane region" description="Helical" evidence="7">
    <location>
        <begin position="380"/>
        <end position="406"/>
    </location>
</feature>
<dbReference type="PANTHER" id="PTHR46594">
    <property type="entry name" value="P-TYPE CATION-TRANSPORTING ATPASE"/>
    <property type="match status" value="1"/>
</dbReference>
<dbReference type="Pfam" id="PF24534">
    <property type="entry name" value="HMA_PCA1"/>
    <property type="match status" value="1"/>
</dbReference>
<dbReference type="InterPro" id="IPR023298">
    <property type="entry name" value="ATPase_P-typ_TM_dom_sf"/>
</dbReference>
<dbReference type="InterPro" id="IPR018303">
    <property type="entry name" value="ATPase_P-typ_P_site"/>
</dbReference>